<dbReference type="AlphaFoldDB" id="A0AAU7CIK3"/>
<dbReference type="InterPro" id="IPR019734">
    <property type="entry name" value="TPR_rpt"/>
</dbReference>
<evidence type="ECO:0000313" key="2">
    <source>
        <dbReference type="EMBL" id="XBH05099.1"/>
    </source>
</evidence>
<dbReference type="SUPFAM" id="SSF48452">
    <property type="entry name" value="TPR-like"/>
    <property type="match status" value="4"/>
</dbReference>
<reference evidence="2" key="1">
    <citation type="submission" date="2024-05" db="EMBL/GenBank/DDBJ databases">
        <title>Planctomycetes of the genus Singulisphaera possess chitinolytic capabilities.</title>
        <authorList>
            <person name="Ivanova A."/>
        </authorList>
    </citation>
    <scope>NUCLEOTIDE SEQUENCE</scope>
    <source>
        <strain evidence="2">Ch08T</strain>
    </source>
</reference>
<dbReference type="InterPro" id="IPR011990">
    <property type="entry name" value="TPR-like_helical_dom_sf"/>
</dbReference>
<protein>
    <submittedName>
        <fullName evidence="2">Tetratricopeptide repeat protein</fullName>
    </submittedName>
</protein>
<dbReference type="Pfam" id="PF14559">
    <property type="entry name" value="TPR_19"/>
    <property type="match status" value="2"/>
</dbReference>
<proteinExistence type="predicted"/>
<dbReference type="Pfam" id="PF13432">
    <property type="entry name" value="TPR_16"/>
    <property type="match status" value="1"/>
</dbReference>
<dbReference type="EMBL" id="CP155447">
    <property type="protein sequence ID" value="XBH05099.1"/>
    <property type="molecule type" value="Genomic_DNA"/>
</dbReference>
<gene>
    <name evidence="2" type="ORF">V5E97_03510</name>
</gene>
<feature type="domain" description="Peptidase MA-like" evidence="1">
    <location>
        <begin position="502"/>
        <end position="621"/>
    </location>
</feature>
<dbReference type="InterPro" id="IPR039568">
    <property type="entry name" value="Peptidase_MA-like_dom"/>
</dbReference>
<dbReference type="SMART" id="SM00028">
    <property type="entry name" value="TPR"/>
    <property type="match status" value="5"/>
</dbReference>
<organism evidence="2">
    <name type="scientific">Singulisphaera sp. Ch08</name>
    <dbReference type="NCBI Taxonomy" id="3120278"/>
    <lineage>
        <taxon>Bacteria</taxon>
        <taxon>Pseudomonadati</taxon>
        <taxon>Planctomycetota</taxon>
        <taxon>Planctomycetia</taxon>
        <taxon>Isosphaerales</taxon>
        <taxon>Isosphaeraceae</taxon>
        <taxon>Singulisphaera</taxon>
    </lineage>
</organism>
<sequence>MSVPAGESAAPQVRLRRRVHIDLPRKLALLLIGFWLAGSTPANAVNLTEAETLFRTGRYDECAQAASKEIEAGGWGENWTQLLIEAELAQGKYKAAITSFEAAKRRYPASGTLRMLGRDVYRANGRLEDAAAELQTIETLVRNAPHRFATPEGRLVLGRFFLIRGADARQVLDQFYDVVTKQHPDDAEGFYATAELALEKQDPALAAQTLRKAPKDAAEDPRYHSLLARAFSDDDRAQSDKALAAALKINPHHVDSLLLKADHLIDGERYREAEDTLKQAFAVNSEEPRAWAYQAALAHLRNDRAGEAFARQAALSRWATNPEVDHLIGRELSEKYRFAEGSAYQRQALKLDADNLPAKIQLCQDLLRLGEEEEGWKLADEIFAKDGYNVVAYNLTTLRDRLAGFRTLEEDGFVVRMEAREADLYGSRVLALLRRAKETLEKRYGVTLKEPVIVEIFPQRKEFAVRTFGLPGADGLLGVCFGRVITANSPASQGESPSNWEAVLWHEFCHVITLSKTHNKMPRWLSEGISVHEEGRENPSWAEAFNPRFRAMILDEKEFTPLSRLSSAFLAPKSAVHLQFAYFESALAVAFFEERFGHDALNGVLDDLGSGMLINESLPGRTKTSLDQLDRDFTDFAHRKAKSIAPELTWEEPELPPDASAAALTTWLETHPKSFWGRKRLGAQLVAEKKWGQAKDVLEQLKGLYPEYVGAENAYVLLAKVYKETSDPAAERKVLEELAGRVGDASPAYERLMAMDEADQNWKALANDARRLLAVNPLIPSPHRQLALAAEHLGERAEAVTAYRALSMLDTTDPAEVHYRLAKLLHEDGKRDEARREVLISLEEAPRFLDAHRLLLELTEPAKNHPIDRGN</sequence>
<accession>A0AAU7CIK3</accession>
<name>A0AAU7CIK3_9BACT</name>
<dbReference type="Pfam" id="PF13485">
    <property type="entry name" value="Peptidase_MA_2"/>
    <property type="match status" value="1"/>
</dbReference>
<evidence type="ECO:0000259" key="1">
    <source>
        <dbReference type="Pfam" id="PF13485"/>
    </source>
</evidence>
<dbReference type="RefSeq" id="WP_406697899.1">
    <property type="nucleotide sequence ID" value="NZ_CP155447.1"/>
</dbReference>
<dbReference type="Gene3D" id="1.25.40.10">
    <property type="entry name" value="Tetratricopeptide repeat domain"/>
    <property type="match status" value="2"/>
</dbReference>